<dbReference type="SUPFAM" id="SSF53706">
    <property type="entry name" value="Formate dehydrogenase/DMSO reductase, domains 1-3"/>
    <property type="match status" value="1"/>
</dbReference>
<keyword evidence="5" id="KW-0560">Oxidoreductase</keyword>
<dbReference type="PANTHER" id="PTHR43105">
    <property type="entry name" value="RESPIRATORY NITRATE REDUCTASE"/>
    <property type="match status" value="1"/>
</dbReference>
<evidence type="ECO:0000256" key="2">
    <source>
        <dbReference type="ARBA" id="ARBA00023004"/>
    </source>
</evidence>
<dbReference type="InterPro" id="IPR009010">
    <property type="entry name" value="Asp_de-COase-like_dom_sf"/>
</dbReference>
<reference evidence="5 6" key="1">
    <citation type="submission" date="2018-06" db="EMBL/GenBank/DDBJ databases">
        <authorList>
            <consortium name="Pathogen Informatics"/>
            <person name="Doyle S."/>
        </authorList>
    </citation>
    <scope>NUCLEOTIDE SEQUENCE [LARGE SCALE GENOMIC DNA]</scope>
    <source>
        <strain evidence="5 6">NCTC11820</strain>
    </source>
</reference>
<dbReference type="AlphaFoldDB" id="A0A2X3BIU1"/>
<keyword evidence="2" id="KW-0408">Iron</keyword>
<name>A0A2X3BIU1_9ACTO</name>
<dbReference type="GO" id="GO:0051536">
    <property type="term" value="F:iron-sulfur cluster binding"/>
    <property type="evidence" value="ECO:0007669"/>
    <property type="project" value="UniProtKB-KW"/>
</dbReference>
<dbReference type="GO" id="GO:0003954">
    <property type="term" value="F:NADH dehydrogenase activity"/>
    <property type="evidence" value="ECO:0007669"/>
    <property type="project" value="TreeGrafter"/>
</dbReference>
<evidence type="ECO:0000313" key="5">
    <source>
        <dbReference type="EMBL" id="SQC01597.1"/>
    </source>
</evidence>
<evidence type="ECO:0000256" key="1">
    <source>
        <dbReference type="ARBA" id="ARBA00022723"/>
    </source>
</evidence>
<protein>
    <submittedName>
        <fullName evidence="5">Nitrate reductase</fullName>
        <ecNumber evidence="5">1.7.99.4</ecNumber>
    </submittedName>
</protein>
<evidence type="ECO:0000313" key="6">
    <source>
        <dbReference type="Proteomes" id="UP000250245"/>
    </source>
</evidence>
<dbReference type="Pfam" id="PF00384">
    <property type="entry name" value="Molybdopterin"/>
    <property type="match status" value="1"/>
</dbReference>
<keyword evidence="3" id="KW-0411">Iron-sulfur</keyword>
<dbReference type="InterPro" id="IPR050123">
    <property type="entry name" value="Prok_molybdopt-oxidoreductase"/>
</dbReference>
<feature type="domain" description="Molybdopterin oxidoreductase" evidence="4">
    <location>
        <begin position="162"/>
        <end position="230"/>
    </location>
</feature>
<accession>A0A2X3BIU1</accession>
<dbReference type="EMBL" id="UASJ01000005">
    <property type="protein sequence ID" value="SQC01597.1"/>
    <property type="molecule type" value="Genomic_DNA"/>
</dbReference>
<sequence length="380" mass="41322">MSDGARKLGATLVQNQPGEQLQILQDIIAGQGEFAWVKESLSQPGALVLMGERASLVVDELEYAARLADATNAAWAWIPRRAGSRAAIEAGCFPGLLPRGRLVTDPMARANIDAAWGLTEPLHENLPLCFRCMLTPEAWEQFLPGTTMVMGGVDLRDLEDPEGTREVLKGVKHVIQLEVRQTEITQYADVVLPVAPPHEKSGTFVNWEGRLRPFGQALASHALPDWKVMNLLGRAAGYDLGLDSLAAIWHEYEELGSWEGIRLGAPFRQDPPLFPPKRGRLWSLPGSHCWMRVAARMAKPDLAGTARVPVVRLSAATAQENGITDIAKITGPRGTVTLPVVLTDMPDRVVWMPECSPGSLVHETLGSAYGQLVSLKAAEA</sequence>
<gene>
    <name evidence="5" type="primary">narB</name>
    <name evidence="5" type="ORF">NCTC11820_01989</name>
</gene>
<proteinExistence type="predicted"/>
<dbReference type="GO" id="GO:0016020">
    <property type="term" value="C:membrane"/>
    <property type="evidence" value="ECO:0007669"/>
    <property type="project" value="TreeGrafter"/>
</dbReference>
<keyword evidence="1" id="KW-0479">Metal-binding</keyword>
<dbReference type="Proteomes" id="UP000250245">
    <property type="component" value="Unassembled WGS sequence"/>
</dbReference>
<evidence type="ECO:0000259" key="4">
    <source>
        <dbReference type="Pfam" id="PF00384"/>
    </source>
</evidence>
<dbReference type="GO" id="GO:0022904">
    <property type="term" value="P:respiratory electron transport chain"/>
    <property type="evidence" value="ECO:0007669"/>
    <property type="project" value="TreeGrafter"/>
</dbReference>
<dbReference type="SUPFAM" id="SSF50692">
    <property type="entry name" value="ADC-like"/>
    <property type="match status" value="1"/>
</dbReference>
<dbReference type="Gene3D" id="3.40.50.740">
    <property type="match status" value="1"/>
</dbReference>
<evidence type="ECO:0000256" key="3">
    <source>
        <dbReference type="ARBA" id="ARBA00023014"/>
    </source>
</evidence>
<organism evidence="5 6">
    <name type="scientific">Mobiluncus curtisii</name>
    <dbReference type="NCBI Taxonomy" id="2051"/>
    <lineage>
        <taxon>Bacteria</taxon>
        <taxon>Bacillati</taxon>
        <taxon>Actinomycetota</taxon>
        <taxon>Actinomycetes</taxon>
        <taxon>Actinomycetales</taxon>
        <taxon>Actinomycetaceae</taxon>
        <taxon>Mobiluncus</taxon>
    </lineage>
</organism>
<dbReference type="InterPro" id="IPR006656">
    <property type="entry name" value="Mopterin_OxRdtase"/>
</dbReference>
<dbReference type="GO" id="GO:0046872">
    <property type="term" value="F:metal ion binding"/>
    <property type="evidence" value="ECO:0007669"/>
    <property type="project" value="UniProtKB-KW"/>
</dbReference>
<dbReference type="EC" id="1.7.99.4" evidence="5"/>
<dbReference type="PANTHER" id="PTHR43105:SF12">
    <property type="entry name" value="NADH-QUINONE OXIDOREDUCTASE SUBUNIT G"/>
    <property type="match status" value="1"/>
</dbReference>